<reference evidence="2 3" key="1">
    <citation type="submission" date="2020-02" db="EMBL/GenBank/DDBJ databases">
        <authorList>
            <person name="Ma Q."/>
            <person name="Huang Y."/>
            <person name="Song X."/>
            <person name="Pei D."/>
        </authorList>
    </citation>
    <scope>NUCLEOTIDE SEQUENCE [LARGE SCALE GENOMIC DNA]</scope>
    <source>
        <strain evidence="2">Sxm20200214</strain>
        <tissue evidence="2">Leaf</tissue>
    </source>
</reference>
<protein>
    <submittedName>
        <fullName evidence="2">Uncharacterized protein</fullName>
    </submittedName>
</protein>
<sequence>MIQKLTHRTVLEANGASVPPHVAVTDASDPVVGDVNYVVVGTEGSVSNPTEFYDHLRQYDRMDMSVNEQVPRGSKHGEQTKSQGKGHETNYHNKEKDDA</sequence>
<name>A0A8X7WKB8_BRACI</name>
<feature type="region of interest" description="Disordered" evidence="1">
    <location>
        <begin position="64"/>
        <end position="99"/>
    </location>
</feature>
<feature type="compositionally biased region" description="Basic and acidic residues" evidence="1">
    <location>
        <begin position="75"/>
        <end position="99"/>
    </location>
</feature>
<dbReference type="AlphaFoldDB" id="A0A8X7WKB8"/>
<evidence type="ECO:0000313" key="2">
    <source>
        <dbReference type="EMBL" id="KAG2329683.1"/>
    </source>
</evidence>
<comment type="caution">
    <text evidence="2">The sequence shown here is derived from an EMBL/GenBank/DDBJ whole genome shotgun (WGS) entry which is preliminary data.</text>
</comment>
<dbReference type="Proteomes" id="UP000886595">
    <property type="component" value="Unassembled WGS sequence"/>
</dbReference>
<proteinExistence type="predicted"/>
<dbReference type="EMBL" id="JAAMPC010000001">
    <property type="protein sequence ID" value="KAG2329683.1"/>
    <property type="molecule type" value="Genomic_DNA"/>
</dbReference>
<evidence type="ECO:0000313" key="3">
    <source>
        <dbReference type="Proteomes" id="UP000886595"/>
    </source>
</evidence>
<keyword evidence="3" id="KW-1185">Reference proteome</keyword>
<accession>A0A8X7WKB8</accession>
<evidence type="ECO:0000256" key="1">
    <source>
        <dbReference type="SAM" id="MobiDB-lite"/>
    </source>
</evidence>
<gene>
    <name evidence="2" type="ORF">Bca52824_000863</name>
</gene>
<organism evidence="2 3">
    <name type="scientific">Brassica carinata</name>
    <name type="common">Ethiopian mustard</name>
    <name type="synonym">Abyssinian cabbage</name>
    <dbReference type="NCBI Taxonomy" id="52824"/>
    <lineage>
        <taxon>Eukaryota</taxon>
        <taxon>Viridiplantae</taxon>
        <taxon>Streptophyta</taxon>
        <taxon>Embryophyta</taxon>
        <taxon>Tracheophyta</taxon>
        <taxon>Spermatophyta</taxon>
        <taxon>Magnoliopsida</taxon>
        <taxon>eudicotyledons</taxon>
        <taxon>Gunneridae</taxon>
        <taxon>Pentapetalae</taxon>
        <taxon>rosids</taxon>
        <taxon>malvids</taxon>
        <taxon>Brassicales</taxon>
        <taxon>Brassicaceae</taxon>
        <taxon>Brassiceae</taxon>
        <taxon>Brassica</taxon>
    </lineage>
</organism>